<comment type="caution">
    <text evidence="1">The sequence shown here is derived from an EMBL/GenBank/DDBJ whole genome shotgun (WGS) entry which is preliminary data.</text>
</comment>
<dbReference type="Gene3D" id="3.40.50.1820">
    <property type="entry name" value="alpha/beta hydrolase"/>
    <property type="match status" value="1"/>
</dbReference>
<name>X1F912_9ZZZZ</name>
<dbReference type="InterPro" id="IPR029058">
    <property type="entry name" value="AB_hydrolase_fold"/>
</dbReference>
<dbReference type="SUPFAM" id="SSF53474">
    <property type="entry name" value="alpha/beta-Hydrolases"/>
    <property type="match status" value="1"/>
</dbReference>
<evidence type="ECO:0008006" key="2">
    <source>
        <dbReference type="Google" id="ProtNLM"/>
    </source>
</evidence>
<feature type="non-terminal residue" evidence="1">
    <location>
        <position position="1"/>
    </location>
</feature>
<accession>X1F912</accession>
<evidence type="ECO:0000313" key="1">
    <source>
        <dbReference type="EMBL" id="GAH29025.1"/>
    </source>
</evidence>
<proteinExistence type="predicted"/>
<dbReference type="AlphaFoldDB" id="X1F912"/>
<sequence length="129" mass="15255">RMLLISPIINLEKHAYHIDFSKSLRYINQFLPGNVKGIENVDEFIKKTKNELKNKSYQIKEVLKQLNYKTLRIIIGDSDKITPVNEITEIVQDSINNIDLVIINNMDHEIIQEEEVEKIHEEINNFFKF</sequence>
<gene>
    <name evidence="1" type="ORF">S03H2_00868</name>
</gene>
<reference evidence="1" key="1">
    <citation type="journal article" date="2014" name="Front. Microbiol.">
        <title>High frequency of phylogenetically diverse reductive dehalogenase-homologous genes in deep subseafloor sedimentary metagenomes.</title>
        <authorList>
            <person name="Kawai M."/>
            <person name="Futagami T."/>
            <person name="Toyoda A."/>
            <person name="Takaki Y."/>
            <person name="Nishi S."/>
            <person name="Hori S."/>
            <person name="Arai W."/>
            <person name="Tsubouchi T."/>
            <person name="Morono Y."/>
            <person name="Uchiyama I."/>
            <person name="Ito T."/>
            <person name="Fujiyama A."/>
            <person name="Inagaki F."/>
            <person name="Takami H."/>
        </authorList>
    </citation>
    <scope>NUCLEOTIDE SEQUENCE</scope>
    <source>
        <strain evidence="1">Expedition CK06-06</strain>
    </source>
</reference>
<organism evidence="1">
    <name type="scientific">marine sediment metagenome</name>
    <dbReference type="NCBI Taxonomy" id="412755"/>
    <lineage>
        <taxon>unclassified sequences</taxon>
        <taxon>metagenomes</taxon>
        <taxon>ecological metagenomes</taxon>
    </lineage>
</organism>
<dbReference type="EMBL" id="BARU01000215">
    <property type="protein sequence ID" value="GAH29025.1"/>
    <property type="molecule type" value="Genomic_DNA"/>
</dbReference>
<protein>
    <recommendedName>
        <fullName evidence="2">Serine aminopeptidase S33 domain-containing protein</fullName>
    </recommendedName>
</protein>